<comment type="subcellular location">
    <subcellularLocation>
        <location evidence="2">Membrane</location>
    </subcellularLocation>
</comment>
<evidence type="ECO:0000256" key="1">
    <source>
        <dbReference type="ARBA" id="ARBA00001971"/>
    </source>
</evidence>
<dbReference type="InterPro" id="IPR036396">
    <property type="entry name" value="Cyt_P450_sf"/>
</dbReference>
<keyword evidence="10 13" id="KW-0408">Iron</keyword>
<keyword evidence="9" id="KW-0560">Oxidoreductase</keyword>
<dbReference type="EMBL" id="JARJCW010000007">
    <property type="protein sequence ID" value="KAJ7222142.1"/>
    <property type="molecule type" value="Genomic_DNA"/>
</dbReference>
<dbReference type="InterPro" id="IPR002401">
    <property type="entry name" value="Cyt_P450_E_grp-I"/>
</dbReference>
<dbReference type="PRINTS" id="PR00385">
    <property type="entry name" value="P450"/>
</dbReference>
<dbReference type="GO" id="GO:0005506">
    <property type="term" value="F:iron ion binding"/>
    <property type="evidence" value="ECO:0007669"/>
    <property type="project" value="InterPro"/>
</dbReference>
<keyword evidence="5 13" id="KW-0349">Heme</keyword>
<feature type="binding site" description="axial binding residue" evidence="13">
    <location>
        <position position="477"/>
    </location>
    <ligand>
        <name>heme</name>
        <dbReference type="ChEBI" id="CHEBI:30413"/>
    </ligand>
    <ligandPart>
        <name>Fe</name>
        <dbReference type="ChEBI" id="CHEBI:18248"/>
    </ligandPart>
</feature>
<comment type="cofactor">
    <cofactor evidence="1 13">
        <name>heme</name>
        <dbReference type="ChEBI" id="CHEBI:30413"/>
    </cofactor>
</comment>
<evidence type="ECO:0000256" key="3">
    <source>
        <dbReference type="ARBA" id="ARBA00004721"/>
    </source>
</evidence>
<evidence type="ECO:0000256" key="2">
    <source>
        <dbReference type="ARBA" id="ARBA00004370"/>
    </source>
</evidence>
<protein>
    <submittedName>
        <fullName evidence="14">Cytochrome P450</fullName>
    </submittedName>
</protein>
<evidence type="ECO:0000256" key="11">
    <source>
        <dbReference type="ARBA" id="ARBA00023033"/>
    </source>
</evidence>
<proteinExistence type="inferred from homology"/>
<gene>
    <name evidence="14" type="ORF">GGX14DRAFT_540326</name>
</gene>
<evidence type="ECO:0000256" key="12">
    <source>
        <dbReference type="ARBA" id="ARBA00023136"/>
    </source>
</evidence>
<dbReference type="Gene3D" id="1.10.630.10">
    <property type="entry name" value="Cytochrome P450"/>
    <property type="match status" value="1"/>
</dbReference>
<evidence type="ECO:0000313" key="15">
    <source>
        <dbReference type="Proteomes" id="UP001219525"/>
    </source>
</evidence>
<evidence type="ECO:0000256" key="8">
    <source>
        <dbReference type="ARBA" id="ARBA00022989"/>
    </source>
</evidence>
<dbReference type="GO" id="GO:0020037">
    <property type="term" value="F:heme binding"/>
    <property type="evidence" value="ECO:0007669"/>
    <property type="project" value="InterPro"/>
</dbReference>
<keyword evidence="8" id="KW-1133">Transmembrane helix</keyword>
<evidence type="ECO:0000256" key="10">
    <source>
        <dbReference type="ARBA" id="ARBA00023004"/>
    </source>
</evidence>
<keyword evidence="6" id="KW-0812">Transmembrane</keyword>
<dbReference type="GO" id="GO:0016020">
    <property type="term" value="C:membrane"/>
    <property type="evidence" value="ECO:0007669"/>
    <property type="project" value="UniProtKB-SubCell"/>
</dbReference>
<evidence type="ECO:0000256" key="7">
    <source>
        <dbReference type="ARBA" id="ARBA00022723"/>
    </source>
</evidence>
<dbReference type="AlphaFoldDB" id="A0AAD6VT92"/>
<evidence type="ECO:0000313" key="14">
    <source>
        <dbReference type="EMBL" id="KAJ7222142.1"/>
    </source>
</evidence>
<dbReference type="PANTHER" id="PTHR24305">
    <property type="entry name" value="CYTOCHROME P450"/>
    <property type="match status" value="1"/>
</dbReference>
<dbReference type="GO" id="GO:0016705">
    <property type="term" value="F:oxidoreductase activity, acting on paired donors, with incorporation or reduction of molecular oxygen"/>
    <property type="evidence" value="ECO:0007669"/>
    <property type="project" value="InterPro"/>
</dbReference>
<sequence length="535" mass="59585">MSATLVIGGALLIAFYGVRIVLRRVFSALDNVPGPPRTSIVTGNLAQFHDPDDWGFQKQLEENYGGVVRILGFLGDRELYVFDPAALHTILVQEPDVYEQPPKYLALDCLMWGKGVFSTGLDEHRKYRKIMMPAFSTANLREMIPLFYDVAQQARDGLIAPNVTPTPQTLDLNSVLRRTALELIGRTGIGYSFDRMLPGEEQTDPYAESLRSLFPTAFKMQLLIPLLPLLVNNFPASFLRFMIPFIPLRPLHEMRHLVDLTDGKAAELVRDRKIAIQSGKQEVDDGKDIMSLLVKQNASAESGMHLTDAELVGCTSQIMFAATDTTSSSMNRLFHVLASYPDVQEKLRAEIIAVPEHLDYETLVALPYLDAVIREVLRLYPPASPVMFREAMTDGVLPLSTPITGVDGKVMNSIQVPKGTQIYIAIAAANHNKDIWGEDVLEFKPERWSNGRAESVTTKQCGIYGNTLTFLGGGRSCIGVNFAQLEMKVTTCVLLRAFKFSSPDPRIKWRKPGIMPSPFVDNEPSLPIFVERLKA</sequence>
<dbReference type="Proteomes" id="UP001219525">
    <property type="component" value="Unassembled WGS sequence"/>
</dbReference>
<dbReference type="Pfam" id="PF00067">
    <property type="entry name" value="p450"/>
    <property type="match status" value="1"/>
</dbReference>
<dbReference type="PRINTS" id="PR00463">
    <property type="entry name" value="EP450I"/>
</dbReference>
<name>A0AAD6VT92_9AGAR</name>
<dbReference type="GO" id="GO:0004497">
    <property type="term" value="F:monooxygenase activity"/>
    <property type="evidence" value="ECO:0007669"/>
    <property type="project" value="UniProtKB-KW"/>
</dbReference>
<dbReference type="SUPFAM" id="SSF48264">
    <property type="entry name" value="Cytochrome P450"/>
    <property type="match status" value="1"/>
</dbReference>
<evidence type="ECO:0000256" key="5">
    <source>
        <dbReference type="ARBA" id="ARBA00022617"/>
    </source>
</evidence>
<accession>A0AAD6VT92</accession>
<keyword evidence="15" id="KW-1185">Reference proteome</keyword>
<evidence type="ECO:0000256" key="4">
    <source>
        <dbReference type="ARBA" id="ARBA00010617"/>
    </source>
</evidence>
<evidence type="ECO:0000256" key="9">
    <source>
        <dbReference type="ARBA" id="ARBA00023002"/>
    </source>
</evidence>
<comment type="similarity">
    <text evidence="4">Belongs to the cytochrome P450 family.</text>
</comment>
<keyword evidence="11" id="KW-0503">Monooxygenase</keyword>
<reference evidence="14" key="1">
    <citation type="submission" date="2023-03" db="EMBL/GenBank/DDBJ databases">
        <title>Massive genome expansion in bonnet fungi (Mycena s.s.) driven by repeated elements and novel gene families across ecological guilds.</title>
        <authorList>
            <consortium name="Lawrence Berkeley National Laboratory"/>
            <person name="Harder C.B."/>
            <person name="Miyauchi S."/>
            <person name="Viragh M."/>
            <person name="Kuo A."/>
            <person name="Thoen E."/>
            <person name="Andreopoulos B."/>
            <person name="Lu D."/>
            <person name="Skrede I."/>
            <person name="Drula E."/>
            <person name="Henrissat B."/>
            <person name="Morin E."/>
            <person name="Kohler A."/>
            <person name="Barry K."/>
            <person name="LaButti K."/>
            <person name="Morin E."/>
            <person name="Salamov A."/>
            <person name="Lipzen A."/>
            <person name="Mereny Z."/>
            <person name="Hegedus B."/>
            <person name="Baldrian P."/>
            <person name="Stursova M."/>
            <person name="Weitz H."/>
            <person name="Taylor A."/>
            <person name="Grigoriev I.V."/>
            <person name="Nagy L.G."/>
            <person name="Martin F."/>
            <person name="Kauserud H."/>
        </authorList>
    </citation>
    <scope>NUCLEOTIDE SEQUENCE</scope>
    <source>
        <strain evidence="14">9144</strain>
    </source>
</reference>
<comment type="pathway">
    <text evidence="3">Secondary metabolite biosynthesis; terpenoid biosynthesis.</text>
</comment>
<dbReference type="InterPro" id="IPR001128">
    <property type="entry name" value="Cyt_P450"/>
</dbReference>
<dbReference type="PANTHER" id="PTHR24305:SF166">
    <property type="entry name" value="CYTOCHROME P450 12A4, MITOCHONDRIAL-RELATED"/>
    <property type="match status" value="1"/>
</dbReference>
<evidence type="ECO:0000256" key="13">
    <source>
        <dbReference type="PIRSR" id="PIRSR602401-1"/>
    </source>
</evidence>
<keyword evidence="7 13" id="KW-0479">Metal-binding</keyword>
<organism evidence="14 15">
    <name type="scientific">Mycena pura</name>
    <dbReference type="NCBI Taxonomy" id="153505"/>
    <lineage>
        <taxon>Eukaryota</taxon>
        <taxon>Fungi</taxon>
        <taxon>Dikarya</taxon>
        <taxon>Basidiomycota</taxon>
        <taxon>Agaricomycotina</taxon>
        <taxon>Agaricomycetes</taxon>
        <taxon>Agaricomycetidae</taxon>
        <taxon>Agaricales</taxon>
        <taxon>Marasmiineae</taxon>
        <taxon>Mycenaceae</taxon>
        <taxon>Mycena</taxon>
    </lineage>
</organism>
<evidence type="ECO:0000256" key="6">
    <source>
        <dbReference type="ARBA" id="ARBA00022692"/>
    </source>
</evidence>
<keyword evidence="12" id="KW-0472">Membrane</keyword>
<dbReference type="InterPro" id="IPR050121">
    <property type="entry name" value="Cytochrome_P450_monoxygenase"/>
</dbReference>
<comment type="caution">
    <text evidence="14">The sequence shown here is derived from an EMBL/GenBank/DDBJ whole genome shotgun (WGS) entry which is preliminary data.</text>
</comment>